<evidence type="ECO:0000259" key="3">
    <source>
        <dbReference type="Pfam" id="PF17783"/>
    </source>
</evidence>
<keyword evidence="5" id="KW-1185">Reference proteome</keyword>
<dbReference type="InterPro" id="IPR014464">
    <property type="entry name" value="CvfB_fam"/>
</dbReference>
<dbReference type="PANTHER" id="PTHR37296">
    <property type="entry name" value="CONSERVED VIRULENCE FACTOR B"/>
    <property type="match status" value="1"/>
</dbReference>
<organism evidence="4 5">
    <name type="scientific">Congregibacter variabilis</name>
    <dbReference type="NCBI Taxonomy" id="3081200"/>
    <lineage>
        <taxon>Bacteria</taxon>
        <taxon>Pseudomonadati</taxon>
        <taxon>Pseudomonadota</taxon>
        <taxon>Gammaproteobacteria</taxon>
        <taxon>Cellvibrionales</taxon>
        <taxon>Halieaceae</taxon>
        <taxon>Congregibacter</taxon>
    </lineage>
</organism>
<dbReference type="EMBL" id="CP136864">
    <property type="protein sequence ID" value="WOJ94840.1"/>
    <property type="molecule type" value="Genomic_DNA"/>
</dbReference>
<dbReference type="InterPro" id="IPR012340">
    <property type="entry name" value="NA-bd_OB-fold"/>
</dbReference>
<sequence length="278" mass="31263">MQQEIGRFHTFKVLEIGAHSAILDAQAWGRLPLERKQCPESLAVGDQLQVFAYLEAEGRPALTTLQPAAQLGEVAWLEVVEINSLGAFVDWGLPKDLFIPFAEQQHPLKKGGHTLVKVYVDNQGRLAGSTRIDHWISDSAQGFKQGQRVSLMVAERTELGYKAIINHECWGLLYSNELYRRVKKGQVMEGFIQRIRDDGKIDLSVNQPGFSKAKMDDISTRILDRLRVNDGFLALTDKSPPQEIYAVFGVSKKVFKQAIGALYKQRVISLEQDGIRML</sequence>
<dbReference type="Pfam" id="PF17783">
    <property type="entry name" value="WHD_CvfB"/>
    <property type="match status" value="1"/>
</dbReference>
<comment type="similarity">
    <text evidence="1">Belongs to the CvfB family.</text>
</comment>
<dbReference type="InterPro" id="IPR039566">
    <property type="entry name" value="CvfB_S1_st"/>
</dbReference>
<evidence type="ECO:0000313" key="5">
    <source>
        <dbReference type="Proteomes" id="UP001626537"/>
    </source>
</evidence>
<dbReference type="Gene3D" id="1.10.10.10">
    <property type="entry name" value="Winged helix-like DNA-binding domain superfamily/Winged helix DNA-binding domain"/>
    <property type="match status" value="1"/>
</dbReference>
<dbReference type="Gene3D" id="2.40.50.140">
    <property type="entry name" value="Nucleic acid-binding proteins"/>
    <property type="match status" value="1"/>
</dbReference>
<evidence type="ECO:0000313" key="4">
    <source>
        <dbReference type="EMBL" id="WOJ94840.1"/>
    </source>
</evidence>
<dbReference type="Proteomes" id="UP001626537">
    <property type="component" value="Chromosome"/>
</dbReference>
<accession>A0ABZ0I6Q8</accession>
<reference evidence="4 5" key="1">
    <citation type="submission" date="2023-10" db="EMBL/GenBank/DDBJ databases">
        <title>Two novel species belonging to the OM43/NOR5 clade.</title>
        <authorList>
            <person name="Park M."/>
        </authorList>
    </citation>
    <scope>NUCLEOTIDE SEQUENCE [LARGE SCALE GENOMIC DNA]</scope>
    <source>
        <strain evidence="4 5">IMCC43200</strain>
    </source>
</reference>
<feature type="domain" description="Conserved virulence factor B-like winged helix" evidence="3">
    <location>
        <begin position="221"/>
        <end position="276"/>
    </location>
</feature>
<dbReference type="Pfam" id="PF13509">
    <property type="entry name" value="S1_2"/>
    <property type="match status" value="2"/>
</dbReference>
<dbReference type="PANTHER" id="PTHR37296:SF1">
    <property type="entry name" value="CONSERVED VIRULENCE FACTOR B"/>
    <property type="match status" value="1"/>
</dbReference>
<protein>
    <submittedName>
        <fullName evidence="4">S1-like domain-containing RNA-binding protein</fullName>
    </submittedName>
</protein>
<dbReference type="InterPro" id="IPR040764">
    <property type="entry name" value="CvfB_WH"/>
</dbReference>
<proteinExistence type="inferred from homology"/>
<dbReference type="RefSeq" id="WP_407349474.1">
    <property type="nucleotide sequence ID" value="NZ_CP136864.1"/>
</dbReference>
<evidence type="ECO:0000259" key="2">
    <source>
        <dbReference type="Pfam" id="PF13509"/>
    </source>
</evidence>
<gene>
    <name evidence="4" type="ORF">R0135_06630</name>
</gene>
<evidence type="ECO:0000256" key="1">
    <source>
        <dbReference type="PIRNR" id="PIRNR012524"/>
    </source>
</evidence>
<dbReference type="PIRSF" id="PIRSF012524">
    <property type="entry name" value="YitL_S1"/>
    <property type="match status" value="1"/>
</dbReference>
<dbReference type="InterPro" id="IPR036388">
    <property type="entry name" value="WH-like_DNA-bd_sf"/>
</dbReference>
<name>A0ABZ0I6Q8_9GAMM</name>
<feature type="domain" description="Conserved virulence factor B first S1" evidence="2">
    <location>
        <begin position="71"/>
        <end position="130"/>
    </location>
</feature>
<feature type="domain" description="Conserved virulence factor B first S1" evidence="2">
    <location>
        <begin position="5"/>
        <end position="64"/>
    </location>
</feature>